<evidence type="ECO:0000313" key="3">
    <source>
        <dbReference type="Proteomes" id="UP000286402"/>
    </source>
</evidence>
<dbReference type="EMBL" id="MCAQ01000029">
    <property type="protein sequence ID" value="RKF31039.1"/>
    <property type="molecule type" value="Genomic_DNA"/>
</dbReference>
<keyword evidence="1" id="KW-1133">Transmembrane helix</keyword>
<evidence type="ECO:0000256" key="1">
    <source>
        <dbReference type="SAM" id="Phobius"/>
    </source>
</evidence>
<keyword evidence="1" id="KW-0472">Membrane</keyword>
<evidence type="ECO:0000313" key="2">
    <source>
        <dbReference type="EMBL" id="RKF31039.1"/>
    </source>
</evidence>
<accession>A0A420FDN7</accession>
<sequence length="132" mass="15605">MDVKRFKSGTIAILLLCFMLMSFSRIFILISFYANRSEIVSTYCVNKKNISLRCEGKCFLMRMLKKEAEREKDVHEYFSKIPVMLCRHYFPINISKAIVSIRINERHKAHDTLFRKFDFFNKILRPPTALAA</sequence>
<reference evidence="2 3" key="1">
    <citation type="submission" date="2016-07" db="EMBL/GenBank/DDBJ databases">
        <title>Genome analysis of Sphingobacterium siyangense T12B17.</title>
        <authorList>
            <person name="Xu D."/>
            <person name="Su Y."/>
            <person name="Zheng S."/>
        </authorList>
    </citation>
    <scope>NUCLEOTIDE SEQUENCE [LARGE SCALE GENOMIC DNA]</scope>
    <source>
        <strain evidence="2 3">T12B17</strain>
    </source>
</reference>
<name>A0A420FDN7_9SPHI</name>
<feature type="transmembrane region" description="Helical" evidence="1">
    <location>
        <begin position="12"/>
        <end position="34"/>
    </location>
</feature>
<gene>
    <name evidence="2" type="ORF">BCY89_19165</name>
</gene>
<protein>
    <submittedName>
        <fullName evidence="2">Uncharacterized protein</fullName>
    </submittedName>
</protein>
<dbReference type="AlphaFoldDB" id="A0A420FDN7"/>
<proteinExistence type="predicted"/>
<keyword evidence="1" id="KW-0812">Transmembrane</keyword>
<comment type="caution">
    <text evidence="2">The sequence shown here is derived from an EMBL/GenBank/DDBJ whole genome shotgun (WGS) entry which is preliminary data.</text>
</comment>
<organism evidence="2 3">
    <name type="scientific">Sphingobacterium siyangense</name>
    <dbReference type="NCBI Taxonomy" id="459529"/>
    <lineage>
        <taxon>Bacteria</taxon>
        <taxon>Pseudomonadati</taxon>
        <taxon>Bacteroidota</taxon>
        <taxon>Sphingobacteriia</taxon>
        <taxon>Sphingobacteriales</taxon>
        <taxon>Sphingobacteriaceae</taxon>
        <taxon>Sphingobacterium</taxon>
    </lineage>
</organism>
<dbReference type="Proteomes" id="UP000286402">
    <property type="component" value="Unassembled WGS sequence"/>
</dbReference>
<dbReference type="RefSeq" id="WP_120336466.1">
    <property type="nucleotide sequence ID" value="NZ_MCAQ01000029.1"/>
</dbReference>
<keyword evidence="3" id="KW-1185">Reference proteome</keyword>